<dbReference type="Proteomes" id="UP000824469">
    <property type="component" value="Unassembled WGS sequence"/>
</dbReference>
<dbReference type="AlphaFoldDB" id="A0AA38CC02"/>
<evidence type="ECO:0000313" key="2">
    <source>
        <dbReference type="EMBL" id="KAH9294322.1"/>
    </source>
</evidence>
<keyword evidence="3" id="KW-1185">Reference proteome</keyword>
<proteinExistence type="predicted"/>
<organism evidence="2 3">
    <name type="scientific">Taxus chinensis</name>
    <name type="common">Chinese yew</name>
    <name type="synonym">Taxus wallichiana var. chinensis</name>
    <dbReference type="NCBI Taxonomy" id="29808"/>
    <lineage>
        <taxon>Eukaryota</taxon>
        <taxon>Viridiplantae</taxon>
        <taxon>Streptophyta</taxon>
        <taxon>Embryophyta</taxon>
        <taxon>Tracheophyta</taxon>
        <taxon>Spermatophyta</taxon>
        <taxon>Pinopsida</taxon>
        <taxon>Pinidae</taxon>
        <taxon>Conifers II</taxon>
        <taxon>Cupressales</taxon>
        <taxon>Taxaceae</taxon>
        <taxon>Taxus</taxon>
    </lineage>
</organism>
<feature type="non-terminal residue" evidence="2">
    <location>
        <position position="50"/>
    </location>
</feature>
<feature type="region of interest" description="Disordered" evidence="1">
    <location>
        <begin position="1"/>
        <end position="50"/>
    </location>
</feature>
<reference evidence="2 3" key="1">
    <citation type="journal article" date="2021" name="Nat. Plants">
        <title>The Taxus genome provides insights into paclitaxel biosynthesis.</title>
        <authorList>
            <person name="Xiong X."/>
            <person name="Gou J."/>
            <person name="Liao Q."/>
            <person name="Li Y."/>
            <person name="Zhou Q."/>
            <person name="Bi G."/>
            <person name="Li C."/>
            <person name="Du R."/>
            <person name="Wang X."/>
            <person name="Sun T."/>
            <person name="Guo L."/>
            <person name="Liang H."/>
            <person name="Lu P."/>
            <person name="Wu Y."/>
            <person name="Zhang Z."/>
            <person name="Ro D.K."/>
            <person name="Shang Y."/>
            <person name="Huang S."/>
            <person name="Yan J."/>
        </authorList>
    </citation>
    <scope>NUCLEOTIDE SEQUENCE [LARGE SCALE GENOMIC DNA]</scope>
    <source>
        <strain evidence="2">Ta-2019</strain>
    </source>
</reference>
<evidence type="ECO:0000256" key="1">
    <source>
        <dbReference type="SAM" id="MobiDB-lite"/>
    </source>
</evidence>
<evidence type="ECO:0000313" key="3">
    <source>
        <dbReference type="Proteomes" id="UP000824469"/>
    </source>
</evidence>
<protein>
    <submittedName>
        <fullName evidence="2">Uncharacterized protein</fullName>
    </submittedName>
</protein>
<accession>A0AA38CC02</accession>
<name>A0AA38CC02_TAXCH</name>
<gene>
    <name evidence="2" type="ORF">KI387_040475</name>
</gene>
<comment type="caution">
    <text evidence="2">The sequence shown here is derived from an EMBL/GenBank/DDBJ whole genome shotgun (WGS) entry which is preliminary data.</text>
</comment>
<sequence length="50" mass="5490">IDFLSYGEYRAQQASSERTRSHTHSVESTGGQRAPRQGQGEATSSQRPVP</sequence>
<feature type="compositionally biased region" description="Polar residues" evidence="1">
    <location>
        <begin position="40"/>
        <end position="50"/>
    </location>
</feature>
<dbReference type="EMBL" id="JAHRHJ020000220">
    <property type="protein sequence ID" value="KAH9294322.1"/>
    <property type="molecule type" value="Genomic_DNA"/>
</dbReference>
<feature type="non-terminal residue" evidence="2">
    <location>
        <position position="1"/>
    </location>
</feature>